<name>A0ABQ5YNK8_9BURK</name>
<evidence type="ECO:0000256" key="1">
    <source>
        <dbReference type="ARBA" id="ARBA00022801"/>
    </source>
</evidence>
<evidence type="ECO:0000313" key="3">
    <source>
        <dbReference type="EMBL" id="GLR26154.1"/>
    </source>
</evidence>
<keyword evidence="4" id="KW-1185">Reference proteome</keyword>
<dbReference type="Pfam" id="PF02129">
    <property type="entry name" value="Peptidase_S15"/>
    <property type="match status" value="1"/>
</dbReference>
<protein>
    <recommendedName>
        <fullName evidence="2">Xaa-Pro dipeptidyl-peptidase-like domain-containing protein</fullName>
    </recommendedName>
</protein>
<dbReference type="Gene3D" id="3.40.50.1820">
    <property type="entry name" value="alpha/beta hydrolase"/>
    <property type="match status" value="1"/>
</dbReference>
<dbReference type="PANTHER" id="PTHR22946">
    <property type="entry name" value="DIENELACTONE HYDROLASE DOMAIN-CONTAINING PROTEIN-RELATED"/>
    <property type="match status" value="1"/>
</dbReference>
<proteinExistence type="predicted"/>
<accession>A0ABQ5YNK8</accession>
<comment type="caution">
    <text evidence="3">The sequence shown here is derived from an EMBL/GenBank/DDBJ whole genome shotgun (WGS) entry which is preliminary data.</text>
</comment>
<feature type="domain" description="Xaa-Pro dipeptidyl-peptidase-like" evidence="2">
    <location>
        <begin position="26"/>
        <end position="306"/>
    </location>
</feature>
<dbReference type="Proteomes" id="UP001156664">
    <property type="component" value="Unassembled WGS sequence"/>
</dbReference>
<dbReference type="InterPro" id="IPR000383">
    <property type="entry name" value="Xaa-Pro-like_dom"/>
</dbReference>
<dbReference type="InterPro" id="IPR029058">
    <property type="entry name" value="AB_hydrolase_fold"/>
</dbReference>
<dbReference type="SUPFAM" id="SSF53474">
    <property type="entry name" value="alpha/beta-Hydrolases"/>
    <property type="match status" value="1"/>
</dbReference>
<reference evidence="4" key="1">
    <citation type="journal article" date="2019" name="Int. J. Syst. Evol. Microbiol.">
        <title>The Global Catalogue of Microorganisms (GCM) 10K type strain sequencing project: providing services to taxonomists for standard genome sequencing and annotation.</title>
        <authorList>
            <consortium name="The Broad Institute Genomics Platform"/>
            <consortium name="The Broad Institute Genome Sequencing Center for Infectious Disease"/>
            <person name="Wu L."/>
            <person name="Ma J."/>
        </authorList>
    </citation>
    <scope>NUCLEOTIDE SEQUENCE [LARGE SCALE GENOMIC DNA]</scope>
    <source>
        <strain evidence="4">NBRC 105857</strain>
    </source>
</reference>
<sequence>MFVKDPAKAAQPETARVEQVTINSFDGTPIAMTVYYPALPAGQASPLLLHSHGFGGSRTQSLDFDEASQTSEIGIDALQLAYNQKNPVAARPGWYVISYDQRGHGDSGGTVSILDPNIEGKDFKAVLDWAEANLSHLGYRNKNNAPNPVVGTIGRSYGGAFQLMGAGVDNRVDAMVPDGTWYDLRYSLDPQGVPKTAYLDGLVAAGAQSNRGRYAPFLLQGLLEANTTGTVDDTIVKRLGSQGSISYCDLSANLPNGMTLKSDIPALFIQGAKDVLFNIREGIQNFECYRRVNQNSKVIFTKYGHTLNSLYIQNDPAADLAGTGAKYAFNESLIWLKTNASACPASLYDTKTGRCVIPLKDMMFQFLVQHLIGQQQANSADYLGFDPVPLPEVTAVLEDGQKDPTAIAVKTNASGKPDLDEKGAPSDFTAPTQVVTGIAGFPSGLSSTQGSQLAQPIFVDLNNTQQQGCFVGVPKATVKVDPVGPLGSPEPPIVFVGLGIKRADGTQQVLHDQITPIKGYGTFNLDLPGISVLLKAGDKITLNLQGYNPVFLTSFNRVPVPVMVSASVTLPAKVQDSAGLCAQ</sequence>
<organism evidence="3 4">
    <name type="scientific">Limnobacter litoralis</name>
    <dbReference type="NCBI Taxonomy" id="481366"/>
    <lineage>
        <taxon>Bacteria</taxon>
        <taxon>Pseudomonadati</taxon>
        <taxon>Pseudomonadota</taxon>
        <taxon>Betaproteobacteria</taxon>
        <taxon>Burkholderiales</taxon>
        <taxon>Burkholderiaceae</taxon>
        <taxon>Limnobacter</taxon>
    </lineage>
</organism>
<evidence type="ECO:0000259" key="2">
    <source>
        <dbReference type="Pfam" id="PF02129"/>
    </source>
</evidence>
<dbReference type="EMBL" id="BSOJ01000012">
    <property type="protein sequence ID" value="GLR26154.1"/>
    <property type="molecule type" value="Genomic_DNA"/>
</dbReference>
<evidence type="ECO:0000313" key="4">
    <source>
        <dbReference type="Proteomes" id="UP001156664"/>
    </source>
</evidence>
<gene>
    <name evidence="3" type="ORF">GCM10007875_12420</name>
</gene>
<dbReference type="PANTHER" id="PTHR22946:SF9">
    <property type="entry name" value="POLYKETIDE TRANSFERASE AF380"/>
    <property type="match status" value="1"/>
</dbReference>
<dbReference type="InterPro" id="IPR050261">
    <property type="entry name" value="FrsA_esterase"/>
</dbReference>
<keyword evidence="1" id="KW-0378">Hydrolase</keyword>